<evidence type="ECO:0000313" key="2">
    <source>
        <dbReference type="EMBL" id="REE84497.1"/>
    </source>
</evidence>
<dbReference type="GO" id="GO:0004622">
    <property type="term" value="F:phosphatidylcholine lysophospholipase activity"/>
    <property type="evidence" value="ECO:0007669"/>
    <property type="project" value="TreeGrafter"/>
</dbReference>
<reference evidence="2 3" key="1">
    <citation type="submission" date="2018-08" db="EMBL/GenBank/DDBJ databases">
        <title>Genomic Encyclopedia of Type Strains, Phase III (KMG-III): the genomes of soil and plant-associated and newly described type strains.</title>
        <authorList>
            <person name="Whitman W."/>
        </authorList>
    </citation>
    <scope>NUCLEOTIDE SEQUENCE [LARGE SCALE GENOMIC DNA]</scope>
    <source>
        <strain evidence="2 3">CGMCC 1.10966</strain>
    </source>
</reference>
<comment type="caution">
    <text evidence="2">The sequence shown here is derived from an EMBL/GenBank/DDBJ whole genome shotgun (WGS) entry which is preliminary data.</text>
</comment>
<keyword evidence="3" id="KW-1185">Reference proteome</keyword>
<dbReference type="EMBL" id="QTTN01000014">
    <property type="protein sequence ID" value="REE84497.1"/>
    <property type="molecule type" value="Genomic_DNA"/>
</dbReference>
<feature type="domain" description="SGNH hydrolase-type esterase" evidence="1">
    <location>
        <begin position="24"/>
        <end position="201"/>
    </location>
</feature>
<sequence length="233" mass="26584">MHVLILGDSLALPRPRHAHEYNPADDEPLAVSFRHTYGARLSEWLSKVYPEPHPIVTNRAGRAFTMVQIHDEFANQLYFMEPNVIILQIGLVDCWPRKENNGSPKTSPNEFESRLSACLKALYLRPHVRLILIGILPCAAYLEQKSPGVLDSIALYNSILKQSVDFHQVFFVDMASEVDPYHPNNYLHSDGYHLSPMGNALVFQKISTLITQFVENDAEFKLPLQTLPFHDEY</sequence>
<organism evidence="2 3">
    <name type="scientific">Paenibacillus taihuensis</name>
    <dbReference type="NCBI Taxonomy" id="1156355"/>
    <lineage>
        <taxon>Bacteria</taxon>
        <taxon>Bacillati</taxon>
        <taxon>Bacillota</taxon>
        <taxon>Bacilli</taxon>
        <taxon>Bacillales</taxon>
        <taxon>Paenibacillaceae</taxon>
        <taxon>Paenibacillus</taxon>
    </lineage>
</organism>
<dbReference type="InterPro" id="IPR013830">
    <property type="entry name" value="SGNH_hydro"/>
</dbReference>
<gene>
    <name evidence="2" type="ORF">A8990_11431</name>
</gene>
<accession>A0A3D9RXE8</accession>
<name>A0A3D9RXE8_9BACL</name>
<dbReference type="Pfam" id="PF13472">
    <property type="entry name" value="Lipase_GDSL_2"/>
    <property type="match status" value="1"/>
</dbReference>
<dbReference type="SUPFAM" id="SSF52266">
    <property type="entry name" value="SGNH hydrolase"/>
    <property type="match status" value="1"/>
</dbReference>
<dbReference type="RefSeq" id="WP_181909568.1">
    <property type="nucleotide sequence ID" value="NZ_QTTN01000014.1"/>
</dbReference>
<dbReference type="InterPro" id="IPR036514">
    <property type="entry name" value="SGNH_hydro_sf"/>
</dbReference>
<proteinExistence type="predicted"/>
<dbReference type="InterPro" id="IPR051532">
    <property type="entry name" value="Ester_Hydrolysis_Enzymes"/>
</dbReference>
<dbReference type="Proteomes" id="UP000256304">
    <property type="component" value="Unassembled WGS sequence"/>
</dbReference>
<dbReference type="CDD" id="cd00229">
    <property type="entry name" value="SGNH_hydrolase"/>
    <property type="match status" value="1"/>
</dbReference>
<dbReference type="Gene3D" id="3.40.50.1110">
    <property type="entry name" value="SGNH hydrolase"/>
    <property type="match status" value="1"/>
</dbReference>
<evidence type="ECO:0000313" key="3">
    <source>
        <dbReference type="Proteomes" id="UP000256304"/>
    </source>
</evidence>
<evidence type="ECO:0000259" key="1">
    <source>
        <dbReference type="Pfam" id="PF13472"/>
    </source>
</evidence>
<dbReference type="PANTHER" id="PTHR30383">
    <property type="entry name" value="THIOESTERASE 1/PROTEASE 1/LYSOPHOSPHOLIPASE L1"/>
    <property type="match status" value="1"/>
</dbReference>
<protein>
    <submittedName>
        <fullName evidence="2">Lysophospholipase L1-like esterase</fullName>
    </submittedName>
</protein>
<dbReference type="AlphaFoldDB" id="A0A3D9RXE8"/>
<dbReference type="PANTHER" id="PTHR30383:SF5">
    <property type="entry name" value="SGNH HYDROLASE-TYPE ESTERASE DOMAIN-CONTAINING PROTEIN"/>
    <property type="match status" value="1"/>
</dbReference>